<reference evidence="2" key="1">
    <citation type="journal article" date="2019" name="Int. J. Syst. Evol. Microbiol.">
        <title>The Global Catalogue of Microorganisms (GCM) 10K type strain sequencing project: providing services to taxonomists for standard genome sequencing and annotation.</title>
        <authorList>
            <consortium name="The Broad Institute Genomics Platform"/>
            <consortium name="The Broad Institute Genome Sequencing Center for Infectious Disease"/>
            <person name="Wu L."/>
            <person name="Ma J."/>
        </authorList>
    </citation>
    <scope>NUCLEOTIDE SEQUENCE [LARGE SCALE GENOMIC DNA]</scope>
    <source>
        <strain evidence="2">CGMCC 1.12286</strain>
    </source>
</reference>
<dbReference type="RefSeq" id="WP_377944354.1">
    <property type="nucleotide sequence ID" value="NZ_JBHUCX010000062.1"/>
</dbReference>
<organism evidence="1 2">
    <name type="scientific">Alicyclobacillus fodiniaquatilis</name>
    <dbReference type="NCBI Taxonomy" id="1661150"/>
    <lineage>
        <taxon>Bacteria</taxon>
        <taxon>Bacillati</taxon>
        <taxon>Bacillota</taxon>
        <taxon>Bacilli</taxon>
        <taxon>Bacillales</taxon>
        <taxon>Alicyclobacillaceae</taxon>
        <taxon>Alicyclobacillus</taxon>
    </lineage>
</organism>
<accession>A0ABW4JKI1</accession>
<evidence type="ECO:0000313" key="2">
    <source>
        <dbReference type="Proteomes" id="UP001597079"/>
    </source>
</evidence>
<comment type="caution">
    <text evidence="1">The sequence shown here is derived from an EMBL/GenBank/DDBJ whole genome shotgun (WGS) entry which is preliminary data.</text>
</comment>
<gene>
    <name evidence="1" type="ORF">ACFSB2_17275</name>
</gene>
<dbReference type="Proteomes" id="UP001597079">
    <property type="component" value="Unassembled WGS sequence"/>
</dbReference>
<sequence>MFLRMVVSRLLNFLVVPLLVIIYPVVNVFAQTVNPLVCDDKIHLQRLLEQATERRYQVKHWKVENVKVVKCIGENTHRRVIYTFTANHRPLYGISSVDERDGHLVVGGGYTSGLELEKKLSFTWTSTISPHYKYTEMSGQINDDSIKTVRIKLGWIPLWTLPVSHNELYIIGVPFALLDMNEYNYLYAEGLDSKGIVIVNTRLTNLKNDSLLLYAKSLTHGLGLKLTRVQPVFVNVT</sequence>
<evidence type="ECO:0000313" key="1">
    <source>
        <dbReference type="EMBL" id="MFD1676453.1"/>
    </source>
</evidence>
<protein>
    <submittedName>
        <fullName evidence="1">Uncharacterized protein</fullName>
    </submittedName>
</protein>
<name>A0ABW4JKI1_9BACL</name>
<proteinExistence type="predicted"/>
<keyword evidence="2" id="KW-1185">Reference proteome</keyword>
<dbReference type="EMBL" id="JBHUCX010000062">
    <property type="protein sequence ID" value="MFD1676453.1"/>
    <property type="molecule type" value="Genomic_DNA"/>
</dbReference>